<reference evidence="1 2" key="1">
    <citation type="journal article" date="2015" name="PLoS ONE">
        <title>Genome Sequence of Bacillus endophyticus and Analysis of Its Companion Mechanism in the Ketogulonigenium vulgare-Bacillus Strain Consortium.</title>
        <authorList>
            <person name="Jia N."/>
            <person name="Du J."/>
            <person name="Ding M.Z."/>
            <person name="Gao F."/>
            <person name="Yuan Y.J."/>
        </authorList>
    </citation>
    <scope>NUCLEOTIDE SEQUENCE [LARGE SCALE GENOMIC DNA]</scope>
    <source>
        <strain evidence="1 2">Hbe603</strain>
    </source>
</reference>
<dbReference type="AlphaFoldDB" id="A0A1X7E952"/>
<dbReference type="InterPro" id="IPR043519">
    <property type="entry name" value="NT_sf"/>
</dbReference>
<dbReference type="OrthoDB" id="9799092at2"/>
<name>A0A1X7E952_9BACI</name>
<dbReference type="EMBL" id="CP011974">
    <property type="protein sequence ID" value="AKO92568.1"/>
    <property type="molecule type" value="Genomic_DNA"/>
</dbReference>
<dbReference type="Gene3D" id="3.30.460.10">
    <property type="entry name" value="Beta Polymerase, domain 2"/>
    <property type="match status" value="1"/>
</dbReference>
<dbReference type="KEGG" id="beo:BEH_10995"/>
<proteinExistence type="predicted"/>
<dbReference type="PATRIC" id="fig|135735.6.peg.2296"/>
<reference evidence="2" key="2">
    <citation type="submission" date="2015-06" db="EMBL/GenBank/DDBJ databases">
        <title>Genome Sequence of Bacillus endophyticus and Analysis of its Companion Mechanism in the Ketogulonigenium vulgare-Bacillus strain Consortium.</title>
        <authorList>
            <person name="Jia N."/>
            <person name="Du J."/>
            <person name="Ding M.-Z."/>
            <person name="Gao F."/>
            <person name="Yuan Y.-J."/>
        </authorList>
    </citation>
    <scope>NUCLEOTIDE SEQUENCE [LARGE SCALE GENOMIC DNA]</scope>
    <source>
        <strain evidence="2">Hbe603</strain>
    </source>
</reference>
<keyword evidence="2" id="KW-1185">Reference proteome</keyword>
<dbReference type="InterPro" id="IPR007344">
    <property type="entry name" value="GrpB/CoaE"/>
</dbReference>
<sequence length="178" mass="21166">MRKTELCSWTEQWEALYEQEKELLHEILKDNIIHMFHIGSTSVHTIQYAKPIIDILVVVSNIERIASYEKEMIEGGYSAKGENGIAGRRYFVRGKEKRTHHVHIFQSGHAQIEQFLDFKEYVLHHPLEARAYGELKRKLAQEFPDFHYKYQEGKREFVTVLAHKASLWGEERRRREVK</sequence>
<evidence type="ECO:0000313" key="2">
    <source>
        <dbReference type="Proteomes" id="UP000036202"/>
    </source>
</evidence>
<dbReference type="GeneID" id="93701328"/>
<protein>
    <submittedName>
        <fullName evidence="1">Uncharacterized protein</fullName>
    </submittedName>
</protein>
<organism evidence="1 2">
    <name type="scientific">Priestia filamentosa</name>
    <dbReference type="NCBI Taxonomy" id="1402861"/>
    <lineage>
        <taxon>Bacteria</taxon>
        <taxon>Bacillati</taxon>
        <taxon>Bacillota</taxon>
        <taxon>Bacilli</taxon>
        <taxon>Bacillales</taxon>
        <taxon>Bacillaceae</taxon>
        <taxon>Priestia</taxon>
    </lineage>
</organism>
<evidence type="ECO:0000313" key="1">
    <source>
        <dbReference type="EMBL" id="AKO92568.1"/>
    </source>
</evidence>
<gene>
    <name evidence="1" type="ORF">BEH_10995</name>
</gene>
<dbReference type="Proteomes" id="UP000036202">
    <property type="component" value="Chromosome"/>
</dbReference>
<accession>A0A1X7E952</accession>
<dbReference type="RefSeq" id="WP_040057736.1">
    <property type="nucleotide sequence ID" value="NZ_CP011974.1"/>
</dbReference>
<accession>A0A0H4KW62</accession>
<dbReference type="Pfam" id="PF04229">
    <property type="entry name" value="GrpB"/>
    <property type="match status" value="1"/>
</dbReference>
<dbReference type="PANTHER" id="PTHR34822:SF1">
    <property type="entry name" value="GRPB FAMILY PROTEIN"/>
    <property type="match status" value="1"/>
</dbReference>
<dbReference type="PANTHER" id="PTHR34822">
    <property type="entry name" value="GRPB DOMAIN PROTEIN (AFU_ORTHOLOGUE AFUA_1G01530)"/>
    <property type="match status" value="1"/>
</dbReference>
<dbReference type="SUPFAM" id="SSF81301">
    <property type="entry name" value="Nucleotidyltransferase"/>
    <property type="match status" value="1"/>
</dbReference>